<dbReference type="InterPro" id="IPR025404">
    <property type="entry name" value="DUF4130"/>
</dbReference>
<keyword evidence="6" id="KW-0378">Hydrolase</keyword>
<keyword evidence="7" id="KW-0408">Iron</keyword>
<dbReference type="SMART" id="SM00987">
    <property type="entry name" value="UreE_C"/>
    <property type="match status" value="1"/>
</dbReference>
<evidence type="ECO:0000259" key="10">
    <source>
        <dbReference type="SMART" id="SM00986"/>
    </source>
</evidence>
<evidence type="ECO:0000313" key="11">
    <source>
        <dbReference type="EMBL" id="SKB73021.1"/>
    </source>
</evidence>
<evidence type="ECO:0000256" key="8">
    <source>
        <dbReference type="ARBA" id="ARBA00023014"/>
    </source>
</evidence>
<dbReference type="NCBIfam" id="TIGR00758">
    <property type="entry name" value="UDG_fam4"/>
    <property type="match status" value="1"/>
</dbReference>
<evidence type="ECO:0000256" key="6">
    <source>
        <dbReference type="ARBA" id="ARBA00022801"/>
    </source>
</evidence>
<evidence type="ECO:0000256" key="4">
    <source>
        <dbReference type="ARBA" id="ARBA00022723"/>
    </source>
</evidence>
<dbReference type="Proteomes" id="UP000190044">
    <property type="component" value="Unassembled WGS sequence"/>
</dbReference>
<dbReference type="GO" id="GO:0051539">
    <property type="term" value="F:4 iron, 4 sulfur cluster binding"/>
    <property type="evidence" value="ECO:0007669"/>
    <property type="project" value="UniProtKB-KW"/>
</dbReference>
<dbReference type="Pfam" id="PF03167">
    <property type="entry name" value="UDG"/>
    <property type="match status" value="1"/>
</dbReference>
<evidence type="ECO:0000256" key="9">
    <source>
        <dbReference type="ARBA" id="ARBA00023204"/>
    </source>
</evidence>
<evidence type="ECO:0000256" key="5">
    <source>
        <dbReference type="ARBA" id="ARBA00022763"/>
    </source>
</evidence>
<dbReference type="NCBIfam" id="TIGR03914">
    <property type="entry name" value="UDG_fam_dom"/>
    <property type="match status" value="1"/>
</dbReference>
<dbReference type="SUPFAM" id="SSF52141">
    <property type="entry name" value="Uracil-DNA glycosylase-like"/>
    <property type="match status" value="1"/>
</dbReference>
<protein>
    <recommendedName>
        <fullName evidence="2">Type-4 uracil-DNA glycosylase</fullName>
    </recommendedName>
</protein>
<keyword evidence="8" id="KW-0411">Iron-sulfur</keyword>
<keyword evidence="4" id="KW-0479">Metal-binding</keyword>
<dbReference type="PANTHER" id="PTHR33693:SF9">
    <property type="entry name" value="TYPE-4 URACIL-DNA GLYCOSYLASE"/>
    <property type="match status" value="1"/>
</dbReference>
<dbReference type="OrthoDB" id="5290748at2"/>
<keyword evidence="3" id="KW-0004">4Fe-4S</keyword>
<dbReference type="NCBIfam" id="TIGR03915">
    <property type="entry name" value="SAM_7_link_chp"/>
    <property type="match status" value="1"/>
</dbReference>
<keyword evidence="5" id="KW-0227">DNA damage</keyword>
<evidence type="ECO:0000256" key="2">
    <source>
        <dbReference type="ARBA" id="ARBA00019403"/>
    </source>
</evidence>
<dbReference type="InterPro" id="IPR005122">
    <property type="entry name" value="Uracil-DNA_glycosylase-like"/>
</dbReference>
<dbReference type="InterPro" id="IPR023875">
    <property type="entry name" value="DNA_repair_put"/>
</dbReference>
<dbReference type="InterPro" id="IPR005273">
    <property type="entry name" value="Ura-DNA_glyco_family4"/>
</dbReference>
<dbReference type="GO" id="GO:0046872">
    <property type="term" value="F:metal ion binding"/>
    <property type="evidence" value="ECO:0007669"/>
    <property type="project" value="UniProtKB-KW"/>
</dbReference>
<feature type="domain" description="Uracil-DNA glycosylase-like" evidence="10">
    <location>
        <begin position="307"/>
        <end position="467"/>
    </location>
</feature>
<dbReference type="InterPro" id="IPR051536">
    <property type="entry name" value="UDG_Type-4/5"/>
</dbReference>
<dbReference type="RefSeq" id="WP_079639157.1">
    <property type="nucleotide sequence ID" value="NZ_FUYP01000015.1"/>
</dbReference>
<dbReference type="GO" id="GO:0006281">
    <property type="term" value="P:DNA repair"/>
    <property type="evidence" value="ECO:0007669"/>
    <property type="project" value="UniProtKB-KW"/>
</dbReference>
<evidence type="ECO:0000256" key="3">
    <source>
        <dbReference type="ARBA" id="ARBA00022485"/>
    </source>
</evidence>
<gene>
    <name evidence="11" type="ORF">SAMN06295937_101573</name>
</gene>
<evidence type="ECO:0000256" key="7">
    <source>
        <dbReference type="ARBA" id="ARBA00023004"/>
    </source>
</evidence>
<keyword evidence="9" id="KW-0234">DNA repair</keyword>
<evidence type="ECO:0000313" key="12">
    <source>
        <dbReference type="Proteomes" id="UP000190044"/>
    </source>
</evidence>
<comment type="similarity">
    <text evidence="1">Belongs to the uracil-DNA glycosylase (UDG) superfamily. Type 4 (UDGa) family.</text>
</comment>
<proteinExistence type="inferred from homology"/>
<keyword evidence="12" id="KW-1185">Reference proteome</keyword>
<dbReference type="InterPro" id="IPR036895">
    <property type="entry name" value="Uracil-DNA_glycosylase-like_sf"/>
</dbReference>
<accession>A0A1T5DN36</accession>
<sequence length="474" mass="52754">MKDVQLEKPGDFDAWRSAARRLLAGGVAPEEVGWRVGSAGASLFGEGSLPRSGAPVNLPRELIEVAERVICHRDADVPARLYRIIWRAAHDKQLLARGADPDIDWLRKADKAIRRDVHKMHAFVRFRRLGEEAGRECFVAWFEPSHRIIPLAAPFFQRRFFGMDWAIVTPDARAIWRNETLTYGPGGSRDEVPDTDVVEEQWRTYYGAIFNPARVKINAMRAEMPKKYWRNLPEAEDIAALVAGAEARAERMREAAVSLANPLTEKWRKPVPEDDAPDDVTTLEALARAVDRCKRCPLHCSATQGVAGEGPKRARIMLVGEQPGDQEDLQGRPFVGPAGQLLDGALAEAGLDRRQLYLTNAVKHFKFTPRGKRRLHENPSAGEIDACRWWLDKERALVKPDLIITLGASALRGVTGKSLSIKSMRGTVHPLESGGQLIATIHPSFLLRMPDKLRAASEREAFVADLACARDLAA</sequence>
<reference evidence="12" key="1">
    <citation type="submission" date="2017-02" db="EMBL/GenBank/DDBJ databases">
        <authorList>
            <person name="Varghese N."/>
            <person name="Submissions S."/>
        </authorList>
    </citation>
    <scope>NUCLEOTIDE SEQUENCE [LARGE SCALE GENOMIC DNA]</scope>
    <source>
        <strain evidence="12">R11H</strain>
    </source>
</reference>
<dbReference type="SMART" id="SM00986">
    <property type="entry name" value="UDG"/>
    <property type="match status" value="1"/>
</dbReference>
<dbReference type="Pfam" id="PF13566">
    <property type="entry name" value="DUF4130"/>
    <property type="match status" value="1"/>
</dbReference>
<dbReference type="EMBL" id="FUYP01000015">
    <property type="protein sequence ID" value="SKB73021.1"/>
    <property type="molecule type" value="Genomic_DNA"/>
</dbReference>
<evidence type="ECO:0000256" key="1">
    <source>
        <dbReference type="ARBA" id="ARBA00006521"/>
    </source>
</evidence>
<name>A0A1T5DN36_9SPHN</name>
<dbReference type="Gene3D" id="3.40.470.10">
    <property type="entry name" value="Uracil-DNA glycosylase-like domain"/>
    <property type="match status" value="1"/>
</dbReference>
<organism evidence="11 12">
    <name type="scientific">Sphingopyxis flava</name>
    <dbReference type="NCBI Taxonomy" id="1507287"/>
    <lineage>
        <taxon>Bacteria</taxon>
        <taxon>Pseudomonadati</taxon>
        <taxon>Pseudomonadota</taxon>
        <taxon>Alphaproteobacteria</taxon>
        <taxon>Sphingomonadales</taxon>
        <taxon>Sphingomonadaceae</taxon>
        <taxon>Sphingopyxis</taxon>
    </lineage>
</organism>
<dbReference type="CDD" id="cd10030">
    <property type="entry name" value="UDG-F4_TTUDGA_SPO1dp_like"/>
    <property type="match status" value="1"/>
</dbReference>
<dbReference type="PANTHER" id="PTHR33693">
    <property type="entry name" value="TYPE-5 URACIL-DNA GLYCOSYLASE"/>
    <property type="match status" value="1"/>
</dbReference>
<dbReference type="AlphaFoldDB" id="A0A1T5DN36"/>
<dbReference type="GO" id="GO:0097506">
    <property type="term" value="F:deaminated base DNA N-glycosylase activity"/>
    <property type="evidence" value="ECO:0007669"/>
    <property type="project" value="UniProtKB-ARBA"/>
</dbReference>